<sequence length="105" mass="11993">MVFASLAAVLAGPAISFTIMASSSPFLSWLFETEMELGVTLVGLPYFRLAGLFVLYLVGLILILLWRREQRILYERSEAGVELKWNSRKGQRQGPYQSGTYQWMR</sequence>
<keyword evidence="1" id="KW-0472">Membrane</keyword>
<evidence type="ECO:0000313" key="2">
    <source>
        <dbReference type="EMBL" id="CRL19733.1"/>
    </source>
</evidence>
<reference evidence="2 3" key="1">
    <citation type="journal article" date="2014" name="Nat. Commun.">
        <title>Multiple recent horizontal transfers of a large genomic region in cheese making fungi.</title>
        <authorList>
            <person name="Cheeseman K."/>
            <person name="Ropars J."/>
            <person name="Renault P."/>
            <person name="Dupont J."/>
            <person name="Gouzy J."/>
            <person name="Branca A."/>
            <person name="Abraham A.L."/>
            <person name="Ceppi M."/>
            <person name="Conseiller E."/>
            <person name="Debuchy R."/>
            <person name="Malagnac F."/>
            <person name="Goarin A."/>
            <person name="Silar P."/>
            <person name="Lacoste S."/>
            <person name="Sallet E."/>
            <person name="Bensimon A."/>
            <person name="Giraud T."/>
            <person name="Brygoo Y."/>
        </authorList>
    </citation>
    <scope>NUCLEOTIDE SEQUENCE [LARGE SCALE GENOMIC DNA]</scope>
    <source>
        <strain evidence="3">FM 013</strain>
    </source>
</reference>
<name>A0A0G4P0B7_PENC3</name>
<dbReference type="AlphaFoldDB" id="A0A0G4P0B7"/>
<protein>
    <submittedName>
        <fullName evidence="2">Str. FM013</fullName>
    </submittedName>
</protein>
<evidence type="ECO:0000313" key="3">
    <source>
        <dbReference type="Proteomes" id="UP000053732"/>
    </source>
</evidence>
<evidence type="ECO:0000256" key="1">
    <source>
        <dbReference type="SAM" id="Phobius"/>
    </source>
</evidence>
<gene>
    <name evidence="2" type="ORF">PCAMFM013_S003g000524</name>
</gene>
<feature type="transmembrane region" description="Helical" evidence="1">
    <location>
        <begin position="45"/>
        <end position="66"/>
    </location>
</feature>
<accession>A0A0G4P0B7</accession>
<keyword evidence="3" id="KW-1185">Reference proteome</keyword>
<proteinExistence type="predicted"/>
<dbReference type="EMBL" id="HG793136">
    <property type="protein sequence ID" value="CRL19733.1"/>
    <property type="molecule type" value="Genomic_DNA"/>
</dbReference>
<dbReference type="Proteomes" id="UP000053732">
    <property type="component" value="Unassembled WGS sequence"/>
</dbReference>
<keyword evidence="1" id="KW-1133">Transmembrane helix</keyword>
<organism evidence="2 3">
    <name type="scientific">Penicillium camemberti (strain FM 013)</name>
    <dbReference type="NCBI Taxonomy" id="1429867"/>
    <lineage>
        <taxon>Eukaryota</taxon>
        <taxon>Fungi</taxon>
        <taxon>Dikarya</taxon>
        <taxon>Ascomycota</taxon>
        <taxon>Pezizomycotina</taxon>
        <taxon>Eurotiomycetes</taxon>
        <taxon>Eurotiomycetidae</taxon>
        <taxon>Eurotiales</taxon>
        <taxon>Aspergillaceae</taxon>
        <taxon>Penicillium</taxon>
    </lineage>
</organism>
<keyword evidence="1" id="KW-0812">Transmembrane</keyword>